<dbReference type="EMBL" id="DRLF01000278">
    <property type="protein sequence ID" value="HEC06772.1"/>
    <property type="molecule type" value="Genomic_DNA"/>
</dbReference>
<proteinExistence type="inferred from homology"/>
<dbReference type="GO" id="GO:0004180">
    <property type="term" value="F:carboxypeptidase activity"/>
    <property type="evidence" value="ECO:0007669"/>
    <property type="project" value="UniProtKB-ARBA"/>
</dbReference>
<evidence type="ECO:0000313" key="9">
    <source>
        <dbReference type="EMBL" id="HEC06772.1"/>
    </source>
</evidence>
<evidence type="ECO:0000256" key="3">
    <source>
        <dbReference type="ARBA" id="ARBA00022679"/>
    </source>
</evidence>
<evidence type="ECO:0000256" key="5">
    <source>
        <dbReference type="ARBA" id="ARBA00022984"/>
    </source>
</evidence>
<evidence type="ECO:0000256" key="6">
    <source>
        <dbReference type="ARBA" id="ARBA00023316"/>
    </source>
</evidence>
<comment type="pathway">
    <text evidence="1 7">Cell wall biogenesis; peptidoglycan biosynthesis.</text>
</comment>
<comment type="similarity">
    <text evidence="2">Belongs to the YkuD family.</text>
</comment>
<comment type="caution">
    <text evidence="9">The sequence shown here is derived from an EMBL/GenBank/DDBJ whole genome shotgun (WGS) entry which is preliminary data.</text>
</comment>
<dbReference type="Pfam" id="PF03734">
    <property type="entry name" value="YkuD"/>
    <property type="match status" value="1"/>
</dbReference>
<dbReference type="GO" id="GO:0008360">
    <property type="term" value="P:regulation of cell shape"/>
    <property type="evidence" value="ECO:0007669"/>
    <property type="project" value="UniProtKB-UniRule"/>
</dbReference>
<reference evidence="9" key="1">
    <citation type="journal article" date="2020" name="mSystems">
        <title>Genome- and Community-Level Interaction Insights into Carbon Utilization and Element Cycling Functions of Hydrothermarchaeota in Hydrothermal Sediment.</title>
        <authorList>
            <person name="Zhou Z."/>
            <person name="Liu Y."/>
            <person name="Xu W."/>
            <person name="Pan J."/>
            <person name="Luo Z.H."/>
            <person name="Li M."/>
        </authorList>
    </citation>
    <scope>NUCLEOTIDE SEQUENCE [LARGE SCALE GENOMIC DNA]</scope>
    <source>
        <strain evidence="9">HyVt-458</strain>
    </source>
</reference>
<keyword evidence="3" id="KW-0808">Transferase</keyword>
<feature type="active site" description="Nucleophile" evidence="7">
    <location>
        <position position="176"/>
    </location>
</feature>
<dbReference type="Proteomes" id="UP000886339">
    <property type="component" value="Unassembled WGS sequence"/>
</dbReference>
<name>A0A831RVG9_9GAMM</name>
<dbReference type="PANTHER" id="PTHR36699:SF1">
    <property type="entry name" value="L,D-TRANSPEPTIDASE YAFK-RELATED"/>
    <property type="match status" value="1"/>
</dbReference>
<dbReference type="AlphaFoldDB" id="A0A831RVG9"/>
<accession>A0A831RVG9</accession>
<keyword evidence="4 7" id="KW-0133">Cell shape</keyword>
<dbReference type="GO" id="GO:0009252">
    <property type="term" value="P:peptidoglycan biosynthetic process"/>
    <property type="evidence" value="ECO:0007669"/>
    <property type="project" value="UniProtKB-UniPathway"/>
</dbReference>
<dbReference type="PANTHER" id="PTHR36699">
    <property type="entry name" value="LD-TRANSPEPTIDASE"/>
    <property type="match status" value="1"/>
</dbReference>
<protein>
    <submittedName>
        <fullName evidence="9">L,D-transpeptidase</fullName>
    </submittedName>
</protein>
<keyword evidence="5 7" id="KW-0573">Peptidoglycan synthesis</keyword>
<evidence type="ECO:0000256" key="7">
    <source>
        <dbReference type="PROSITE-ProRule" id="PRU01373"/>
    </source>
</evidence>
<feature type="active site" description="Proton donor/acceptor" evidence="7">
    <location>
        <position position="157"/>
    </location>
</feature>
<organism evidence="9">
    <name type="scientific">Thiolapillus brandeum</name>
    <dbReference type="NCBI Taxonomy" id="1076588"/>
    <lineage>
        <taxon>Bacteria</taxon>
        <taxon>Pseudomonadati</taxon>
        <taxon>Pseudomonadota</taxon>
        <taxon>Gammaproteobacteria</taxon>
        <taxon>Chromatiales</taxon>
        <taxon>Sedimenticolaceae</taxon>
        <taxon>Thiolapillus</taxon>
    </lineage>
</organism>
<sequence length="200" mass="21590">MRSHNTKVPNPVGLRQSAGSAGRIAGFLLLACLLFPSIASADNRILVDTRNSSLSVLDGDRTLLVIDNIAIGRFGASKDKTRGDGRTPVGTYRVTSIKRSKRFHFFIELDYPSVDDATSGLKKGILTQAQADAIRSAHARGKMPPQNTPLGGHIGLHGIGGGDPAVHERYNWTRGCIAVTDDQLDRLLPLIRVGTKVEIR</sequence>
<dbReference type="PROSITE" id="PS52029">
    <property type="entry name" value="LD_TPASE"/>
    <property type="match status" value="1"/>
</dbReference>
<dbReference type="UniPathway" id="UPA00219"/>
<gene>
    <name evidence="9" type="ORF">ENJ12_07970</name>
</gene>
<dbReference type="GO" id="GO:0016740">
    <property type="term" value="F:transferase activity"/>
    <property type="evidence" value="ECO:0007669"/>
    <property type="project" value="UniProtKB-KW"/>
</dbReference>
<evidence type="ECO:0000256" key="4">
    <source>
        <dbReference type="ARBA" id="ARBA00022960"/>
    </source>
</evidence>
<feature type="domain" description="L,D-TPase catalytic" evidence="8">
    <location>
        <begin position="43"/>
        <end position="200"/>
    </location>
</feature>
<evidence type="ECO:0000256" key="1">
    <source>
        <dbReference type="ARBA" id="ARBA00004752"/>
    </source>
</evidence>
<dbReference type="InterPro" id="IPR005490">
    <property type="entry name" value="LD_TPept_cat_dom"/>
</dbReference>
<keyword evidence="6 7" id="KW-0961">Cell wall biogenesis/degradation</keyword>
<dbReference type="SUPFAM" id="SSF141523">
    <property type="entry name" value="L,D-transpeptidase catalytic domain-like"/>
    <property type="match status" value="1"/>
</dbReference>
<dbReference type="CDD" id="cd16913">
    <property type="entry name" value="YkuD_like"/>
    <property type="match status" value="1"/>
</dbReference>
<dbReference type="GO" id="GO:0071555">
    <property type="term" value="P:cell wall organization"/>
    <property type="evidence" value="ECO:0007669"/>
    <property type="project" value="UniProtKB-UniRule"/>
</dbReference>
<dbReference type="InterPro" id="IPR038063">
    <property type="entry name" value="Transpep_catalytic_dom"/>
</dbReference>
<evidence type="ECO:0000256" key="2">
    <source>
        <dbReference type="ARBA" id="ARBA00005992"/>
    </source>
</evidence>
<evidence type="ECO:0000259" key="8">
    <source>
        <dbReference type="PROSITE" id="PS52029"/>
    </source>
</evidence>
<dbReference type="Gene3D" id="2.40.440.10">
    <property type="entry name" value="L,D-transpeptidase catalytic domain-like"/>
    <property type="match status" value="1"/>
</dbReference>